<dbReference type="NCBIfam" id="TIGR00966">
    <property type="entry name" value="transloc_SecF"/>
    <property type="match status" value="1"/>
</dbReference>
<dbReference type="Pfam" id="PF21760">
    <property type="entry name" value="SecD_1st"/>
    <property type="match status" value="1"/>
</dbReference>
<feature type="domain" description="SecDF P1 head subdomain" evidence="15">
    <location>
        <begin position="125"/>
        <end position="219"/>
    </location>
</feature>
<dbReference type="HAMAP" id="MF_01463_B">
    <property type="entry name" value="SecD_B"/>
    <property type="match status" value="1"/>
</dbReference>
<dbReference type="InterPro" id="IPR055344">
    <property type="entry name" value="SecD_SecF_C_bact"/>
</dbReference>
<evidence type="ECO:0000256" key="2">
    <source>
        <dbReference type="ARBA" id="ARBA00022448"/>
    </source>
</evidence>
<dbReference type="GO" id="GO:0015450">
    <property type="term" value="F:protein-transporting ATPase activity"/>
    <property type="evidence" value="ECO:0007669"/>
    <property type="project" value="InterPro"/>
</dbReference>
<feature type="transmembrane region" description="Helical" evidence="10">
    <location>
        <begin position="651"/>
        <end position="670"/>
    </location>
</feature>
<dbReference type="Pfam" id="PF22599">
    <property type="entry name" value="SecDF_P1_head"/>
    <property type="match status" value="1"/>
</dbReference>
<dbReference type="Gene3D" id="3.30.1360.200">
    <property type="match status" value="1"/>
</dbReference>
<dbReference type="InterPro" id="IPR022646">
    <property type="entry name" value="SecD/SecF_CS"/>
</dbReference>
<comment type="similarity">
    <text evidence="11">Belongs to the SecD/SecF family. SecF subfamily.</text>
</comment>
<dbReference type="Gene3D" id="1.20.1640.10">
    <property type="entry name" value="Multidrug efflux transporter AcrB transmembrane domain"/>
    <property type="match status" value="2"/>
</dbReference>
<dbReference type="InterPro" id="IPR048631">
    <property type="entry name" value="SecD_1st"/>
</dbReference>
<dbReference type="InterPro" id="IPR054384">
    <property type="entry name" value="SecDF_P1_head"/>
</dbReference>
<feature type="transmembrane region" description="Helical" evidence="10">
    <location>
        <begin position="369"/>
        <end position="397"/>
    </location>
</feature>
<keyword evidence="17" id="KW-1185">Reference proteome</keyword>
<keyword evidence="6 10" id="KW-0653">Protein transport</keyword>
<evidence type="ECO:0000259" key="15">
    <source>
        <dbReference type="Pfam" id="PF22599"/>
    </source>
</evidence>
<feature type="transmembrane region" description="Helical" evidence="10">
    <location>
        <begin position="676"/>
        <end position="701"/>
    </location>
</feature>
<dbReference type="HOGENOM" id="CLU_007894_3_0_0"/>
<dbReference type="Proteomes" id="UP000005392">
    <property type="component" value="Unassembled WGS sequence"/>
</dbReference>
<dbReference type="NCBIfam" id="TIGR01129">
    <property type="entry name" value="secD"/>
    <property type="match status" value="1"/>
</dbReference>
<dbReference type="EMBL" id="AFQD01000260">
    <property type="protein sequence ID" value="EGQ79418.1"/>
    <property type="molecule type" value="Genomic_DNA"/>
</dbReference>
<dbReference type="PANTHER" id="PTHR30081:SF1">
    <property type="entry name" value="PROTEIN TRANSLOCASE SUBUNIT SECD"/>
    <property type="match status" value="1"/>
</dbReference>
<dbReference type="InterPro" id="IPR005791">
    <property type="entry name" value="SecD"/>
</dbReference>
<feature type="transmembrane region" description="Helical" evidence="10">
    <location>
        <begin position="424"/>
        <end position="444"/>
    </location>
</feature>
<comment type="subunit">
    <text evidence="10">Forms a complex with SecF. Part of the essential Sec protein translocation apparatus which comprises SecA, SecYEG and auxiliary proteins SecDF. Other proteins may also be involved.</text>
</comment>
<organism evidence="16 17">
    <name type="scientific">Fusobacterium animalis ATCC 51191</name>
    <dbReference type="NCBI Taxonomy" id="997347"/>
    <lineage>
        <taxon>Bacteria</taxon>
        <taxon>Fusobacteriati</taxon>
        <taxon>Fusobacteriota</taxon>
        <taxon>Fusobacteriia</taxon>
        <taxon>Fusobacteriales</taxon>
        <taxon>Fusobacteriaceae</taxon>
        <taxon>Fusobacterium</taxon>
    </lineage>
</organism>
<evidence type="ECO:0000256" key="3">
    <source>
        <dbReference type="ARBA" id="ARBA00022475"/>
    </source>
</evidence>
<dbReference type="FunFam" id="1.20.1640.10:FF:000055">
    <property type="entry name" value="Protein-export membrane protein SecF"/>
    <property type="match status" value="1"/>
</dbReference>
<dbReference type="InterPro" id="IPR005665">
    <property type="entry name" value="SecF_bac"/>
</dbReference>
<gene>
    <name evidence="11" type="primary">secF</name>
    <name evidence="10" type="synonym">secD</name>
    <name evidence="16" type="ORF">HMPREF9094_1559</name>
</gene>
<feature type="coiled-coil region" evidence="12">
    <location>
        <begin position="42"/>
        <end position="69"/>
    </location>
</feature>
<dbReference type="PRINTS" id="PR01755">
    <property type="entry name" value="SECFTRNLCASE"/>
</dbReference>
<evidence type="ECO:0000256" key="6">
    <source>
        <dbReference type="ARBA" id="ARBA00022927"/>
    </source>
</evidence>
<dbReference type="FunFam" id="3.30.70.3400:FF:000004">
    <property type="entry name" value="Multifunctional fusion protein"/>
    <property type="match status" value="1"/>
</dbReference>
<keyword evidence="9 10" id="KW-0472">Membrane</keyword>
<feature type="transmembrane region" description="Helical" evidence="10">
    <location>
        <begin position="570"/>
        <end position="594"/>
    </location>
</feature>
<evidence type="ECO:0000256" key="11">
    <source>
        <dbReference type="HAMAP-Rule" id="MF_01464"/>
    </source>
</evidence>
<feature type="domain" description="Protein export membrane protein SecD/SecF C-terminal" evidence="13">
    <location>
        <begin position="220"/>
        <end position="389"/>
    </location>
</feature>
<comment type="subunit">
    <text evidence="11">Forms a complex with SecD. Part of the essential Sec protein translocation apparatus which comprises SecA, SecYEG and auxiliary proteins SecDF. Other proteins may also be involved.</text>
</comment>
<comment type="similarity">
    <text evidence="10">Belongs to the SecD/SecF family. SecD subfamily.</text>
</comment>
<feature type="transmembrane region" description="Helical" evidence="10">
    <location>
        <begin position="600"/>
        <end position="619"/>
    </location>
</feature>
<feature type="domain" description="Protein export membrane protein SecD/SecF C-terminal" evidence="13">
    <location>
        <begin position="521"/>
        <end position="703"/>
    </location>
</feature>
<evidence type="ECO:0000256" key="9">
    <source>
        <dbReference type="ARBA" id="ARBA00023136"/>
    </source>
</evidence>
<dbReference type="GO" id="GO:0043952">
    <property type="term" value="P:protein transport by the Sec complex"/>
    <property type="evidence" value="ECO:0007669"/>
    <property type="project" value="UniProtKB-UniRule"/>
</dbReference>
<feature type="transmembrane region" description="Helical" evidence="10">
    <location>
        <begin position="546"/>
        <end position="563"/>
    </location>
</feature>
<dbReference type="NCBIfam" id="TIGR00916">
    <property type="entry name" value="2A0604s01"/>
    <property type="match status" value="2"/>
</dbReference>
<dbReference type="Pfam" id="PF02355">
    <property type="entry name" value="SecD_SecF_C"/>
    <property type="match status" value="2"/>
</dbReference>
<proteinExistence type="inferred from homology"/>
<evidence type="ECO:0000256" key="8">
    <source>
        <dbReference type="ARBA" id="ARBA00023010"/>
    </source>
</evidence>
<feature type="transmembrane region" description="Helical" evidence="10">
    <location>
        <begin position="291"/>
        <end position="312"/>
    </location>
</feature>
<dbReference type="Pfam" id="PF07549">
    <property type="entry name" value="Sec_GG"/>
    <property type="match status" value="2"/>
</dbReference>
<evidence type="ECO:0000259" key="14">
    <source>
        <dbReference type="Pfam" id="PF21760"/>
    </source>
</evidence>
<evidence type="ECO:0000259" key="13">
    <source>
        <dbReference type="Pfam" id="PF02355"/>
    </source>
</evidence>
<keyword evidence="12" id="KW-0175">Coiled coil</keyword>
<evidence type="ECO:0000256" key="1">
    <source>
        <dbReference type="ARBA" id="ARBA00004651"/>
    </source>
</evidence>
<keyword evidence="5 10" id="KW-0812">Transmembrane</keyword>
<evidence type="ECO:0000256" key="4">
    <source>
        <dbReference type="ARBA" id="ARBA00022519"/>
    </source>
</evidence>
<evidence type="ECO:0000256" key="12">
    <source>
        <dbReference type="SAM" id="Coils"/>
    </source>
</evidence>
<evidence type="ECO:0000256" key="5">
    <source>
        <dbReference type="ARBA" id="ARBA00022692"/>
    </source>
</evidence>
<dbReference type="HAMAP" id="MF_01464_B">
    <property type="entry name" value="SecF_B"/>
    <property type="match status" value="1"/>
</dbReference>
<dbReference type="Gene3D" id="3.30.70.3400">
    <property type="match status" value="1"/>
</dbReference>
<dbReference type="GO" id="GO:0006605">
    <property type="term" value="P:protein targeting"/>
    <property type="evidence" value="ECO:0007669"/>
    <property type="project" value="UniProtKB-UniRule"/>
</dbReference>
<evidence type="ECO:0000256" key="10">
    <source>
        <dbReference type="HAMAP-Rule" id="MF_01463"/>
    </source>
</evidence>
<sequence length="729" mass="79770">MNKNLFLRLLLVIAIFVVALYYSLSKPIKLGLDLKGGAYVVLEAVKDQNKNVKIDNDAMNRLIEVLNRRVNGIGVAESTIQKAGDNRVIIELPGLQNTEDAIKLIGKTALMEFKLMNDDGSLGETLLTGSALKKADVSYDNLGRPQISFEMTPEGAETFAKITRENIGRQLAITLDGVVQTAPKINTEIPNGNGVITGDYTVEQAKGTAALLNAGALPIKAEIVETRTVGATLGDESIAQSKNAGIVAIILIWVFMIIFYRLPGIIADLAIIIFGFITFACLNFIDATLTLPGIAGFILSLGMAVDANVIIFERIKEELRFGNSIRNSIDSGFNKGFIAIFDSNLTTLIITTILFVFGTGPIKGFAVTLALGTLASMFTAITATKVLLLTFVNMFGFRSPKTFWSYRRGGYKIMKVNLHIIKRIKLYLSISIVLVTLSIIVFFTKGLNYGIDFSGGNLFQLKYSGTAVTLNQINENLDELAKELPQVNSNSRKVQISDDGTVIVRVPEISENDKKKVLNSLQQLGSYTLDKEDKVGASIGDDLKKSAIYSLGIGAILIVVYITMRFEFSFAIGGILSLLHDIIIAVGFIALMGYEVDTPFIAAILTILGYSINDTIVIYDRIRENLKRKHKGWTLEQCMDESVNQTAIRSINTSVTTLFSVIAILIFGGASLKTFIMTLLIGILAGTYSSIFVATPIVYLLNKRKGNNMEDMFKDDENNDGKRVEKILV</sequence>
<dbReference type="InterPro" id="IPR048634">
    <property type="entry name" value="SecD_SecF_C"/>
</dbReference>
<keyword evidence="4" id="KW-0997">Cell inner membrane</keyword>
<comment type="caution">
    <text evidence="16">The sequence shown here is derived from an EMBL/GenBank/DDBJ whole genome shotgun (WGS) entry which is preliminary data.</text>
</comment>
<comment type="subcellular location">
    <subcellularLocation>
        <location evidence="1 10">Cell membrane</location>
        <topology evidence="1 10">Multi-pass membrane protein</topology>
    </subcellularLocation>
</comment>
<evidence type="ECO:0000313" key="16">
    <source>
        <dbReference type="EMBL" id="EGQ79418.1"/>
    </source>
</evidence>
<dbReference type="GO" id="GO:0005886">
    <property type="term" value="C:plasma membrane"/>
    <property type="evidence" value="ECO:0007669"/>
    <property type="project" value="UniProtKB-SubCell"/>
</dbReference>
<dbReference type="STRING" id="76859.RN98_05500"/>
<dbReference type="SUPFAM" id="SSF82866">
    <property type="entry name" value="Multidrug efflux transporter AcrB transmembrane domain"/>
    <property type="match status" value="2"/>
</dbReference>
<keyword evidence="3 10" id="KW-1003">Cell membrane</keyword>
<keyword evidence="7 10" id="KW-1133">Transmembrane helix</keyword>
<evidence type="ECO:0000313" key="17">
    <source>
        <dbReference type="Proteomes" id="UP000005392"/>
    </source>
</evidence>
<keyword evidence="8 10" id="KW-0811">Translocation</keyword>
<dbReference type="InterPro" id="IPR022813">
    <property type="entry name" value="SecD/SecF_arch_bac"/>
</dbReference>
<dbReference type="PANTHER" id="PTHR30081">
    <property type="entry name" value="PROTEIN-EXPORT MEMBRANE PROTEIN SEC"/>
    <property type="match status" value="1"/>
</dbReference>
<feature type="domain" description="Protein translocase subunit SecDF P1" evidence="14">
    <location>
        <begin position="59"/>
        <end position="118"/>
    </location>
</feature>
<dbReference type="GO" id="GO:0065002">
    <property type="term" value="P:intracellular protein transmembrane transport"/>
    <property type="evidence" value="ECO:0007669"/>
    <property type="project" value="UniProtKB-UniRule"/>
</dbReference>
<accession>F9ENQ4</accession>
<dbReference type="AlphaFoldDB" id="F9ENQ4"/>
<dbReference type="PATRIC" id="fig|997347.4.peg.1449"/>
<reference evidence="16 17" key="1">
    <citation type="submission" date="2011-05" db="EMBL/GenBank/DDBJ databases">
        <authorList>
            <person name="Muzny D."/>
            <person name="Qin X."/>
            <person name="Deng J."/>
            <person name="Jiang H."/>
            <person name="Liu Y."/>
            <person name="Qu J."/>
            <person name="Song X.-Z."/>
            <person name="Zhang L."/>
            <person name="Thornton R."/>
            <person name="Coyle M."/>
            <person name="Francisco L."/>
            <person name="Jackson L."/>
            <person name="Javaid M."/>
            <person name="Korchina V."/>
            <person name="Kovar C."/>
            <person name="Mata R."/>
            <person name="Mathew T."/>
            <person name="Ngo R."/>
            <person name="Nguyen L."/>
            <person name="Nguyen N."/>
            <person name="Okwuonu G."/>
            <person name="Ongeri F."/>
            <person name="Pham C."/>
            <person name="Simmons D."/>
            <person name="Wilczek-Boney K."/>
            <person name="Hale W."/>
            <person name="Jakkamsetti A."/>
            <person name="Pham P."/>
            <person name="Ruth R."/>
            <person name="San Lucas F."/>
            <person name="Warren J."/>
            <person name="Zhang J."/>
            <person name="Zhao Z."/>
            <person name="Zhou C."/>
            <person name="Zhu D."/>
            <person name="Lee S."/>
            <person name="Bess C."/>
            <person name="Blankenburg K."/>
            <person name="Forbes L."/>
            <person name="Fu Q."/>
            <person name="Gubbala S."/>
            <person name="Hirani K."/>
            <person name="Jayaseelan J.C."/>
            <person name="Lara F."/>
            <person name="Munidasa M."/>
            <person name="Palculict T."/>
            <person name="Patil S."/>
            <person name="Pu L.-L."/>
            <person name="Saada N."/>
            <person name="Tang L."/>
            <person name="Weissenberger G."/>
            <person name="Zhu Y."/>
            <person name="Hemphill L."/>
            <person name="Shang Y."/>
            <person name="Youmans B."/>
            <person name="Ayvaz T."/>
            <person name="Ross M."/>
            <person name="Santibanez J."/>
            <person name="Aqrawi P."/>
            <person name="Gross S."/>
            <person name="Joshi V."/>
            <person name="Fowler G."/>
            <person name="Nazareth L."/>
            <person name="Reid J."/>
            <person name="Worley K."/>
            <person name="Petrosino J."/>
            <person name="Highlander S."/>
            <person name="Gibbs R."/>
        </authorList>
    </citation>
    <scope>NUCLEOTIDE SEQUENCE [LARGE SCALE GENOMIC DNA]</scope>
    <source>
        <strain evidence="16 17">ATCC 51191</strain>
    </source>
</reference>
<keyword evidence="2 10" id="KW-0813">Transport</keyword>
<comment type="caution">
    <text evidence="10">Lacks conserved residue(s) required for the propagation of feature annotation.</text>
</comment>
<name>F9ENQ4_9FUSO</name>
<feature type="transmembrane region" description="Helical" evidence="10">
    <location>
        <begin position="269"/>
        <end position="285"/>
    </location>
</feature>
<evidence type="ECO:0000256" key="7">
    <source>
        <dbReference type="ARBA" id="ARBA00022989"/>
    </source>
</evidence>
<dbReference type="InterPro" id="IPR022645">
    <property type="entry name" value="SecD/SecF_bac"/>
</dbReference>
<comment type="function">
    <text evidence="10">Part of the Sec protein translocase complex. Interacts with the SecYEG preprotein conducting channel. SecDF uses the proton motive force (PMF) to complete protein translocation after the ATP-dependent function of SecA.</text>
</comment>
<feature type="transmembrane region" description="Helical" evidence="10">
    <location>
        <begin position="244"/>
        <end position="262"/>
    </location>
</feature>
<protein>
    <recommendedName>
        <fullName evidence="10 11">Multifunctional fusion protein</fullName>
    </recommendedName>
    <domain>
        <recommendedName>
            <fullName evidence="10">Protein translocase subunit SecD</fullName>
        </recommendedName>
    </domain>
    <domain>
        <recommendedName>
            <fullName evidence="11">Protein-export membrane protein SecF</fullName>
        </recommendedName>
    </domain>
</protein>
<dbReference type="FunFam" id="1.20.1640.10:FF:000004">
    <property type="entry name" value="Protein translocase subunit SecD"/>
    <property type="match status" value="1"/>
</dbReference>
<feature type="transmembrane region" description="Helical" evidence="10">
    <location>
        <begin position="333"/>
        <end position="357"/>
    </location>
</feature>